<gene>
    <name evidence="7" type="ORF">Slati_3147900</name>
</gene>
<dbReference type="Pfam" id="PF04434">
    <property type="entry name" value="SWIM"/>
    <property type="match status" value="1"/>
</dbReference>
<organism evidence="7">
    <name type="scientific">Sesamum latifolium</name>
    <dbReference type="NCBI Taxonomy" id="2727402"/>
    <lineage>
        <taxon>Eukaryota</taxon>
        <taxon>Viridiplantae</taxon>
        <taxon>Streptophyta</taxon>
        <taxon>Embryophyta</taxon>
        <taxon>Tracheophyta</taxon>
        <taxon>Spermatophyta</taxon>
        <taxon>Magnoliopsida</taxon>
        <taxon>eudicotyledons</taxon>
        <taxon>Gunneridae</taxon>
        <taxon>Pentapetalae</taxon>
        <taxon>asterids</taxon>
        <taxon>lamiids</taxon>
        <taxon>Lamiales</taxon>
        <taxon>Pedaliaceae</taxon>
        <taxon>Sesamum</taxon>
    </lineage>
</organism>
<dbReference type="InterPro" id="IPR006564">
    <property type="entry name" value="Znf_PMZ"/>
</dbReference>
<dbReference type="Pfam" id="PF10551">
    <property type="entry name" value="MULE"/>
    <property type="match status" value="1"/>
</dbReference>
<evidence type="ECO:0000256" key="3">
    <source>
        <dbReference type="ARBA" id="ARBA00022833"/>
    </source>
</evidence>
<feature type="compositionally biased region" description="Acidic residues" evidence="5">
    <location>
        <begin position="78"/>
        <end position="89"/>
    </location>
</feature>
<evidence type="ECO:0000256" key="2">
    <source>
        <dbReference type="ARBA" id="ARBA00022771"/>
    </source>
</evidence>
<dbReference type="SMART" id="SM00575">
    <property type="entry name" value="ZnF_PMZ"/>
    <property type="match status" value="1"/>
</dbReference>
<reference evidence="7" key="1">
    <citation type="submission" date="2020-06" db="EMBL/GenBank/DDBJ databases">
        <authorList>
            <person name="Li T."/>
            <person name="Hu X."/>
            <person name="Zhang T."/>
            <person name="Song X."/>
            <person name="Zhang H."/>
            <person name="Dai N."/>
            <person name="Sheng W."/>
            <person name="Hou X."/>
            <person name="Wei L."/>
        </authorList>
    </citation>
    <scope>NUCLEOTIDE SEQUENCE</scope>
    <source>
        <strain evidence="7">KEN1</strain>
        <tissue evidence="7">Leaf</tissue>
    </source>
</reference>
<dbReference type="PROSITE" id="PS50966">
    <property type="entry name" value="ZF_SWIM"/>
    <property type="match status" value="1"/>
</dbReference>
<keyword evidence="3" id="KW-0862">Zinc</keyword>
<comment type="caution">
    <text evidence="7">The sequence shown here is derived from an EMBL/GenBank/DDBJ whole genome shotgun (WGS) entry which is preliminary data.</text>
</comment>
<feature type="compositionally biased region" description="Basic and acidic residues" evidence="5">
    <location>
        <begin position="90"/>
        <end position="105"/>
    </location>
</feature>
<accession>A0AAW2UWE6</accession>
<feature type="compositionally biased region" description="Basic and acidic residues" evidence="5">
    <location>
        <begin position="112"/>
        <end position="133"/>
    </location>
</feature>
<keyword evidence="1" id="KW-0479">Metal-binding</keyword>
<dbReference type="InterPro" id="IPR007527">
    <property type="entry name" value="Znf_SWIM"/>
</dbReference>
<name>A0AAW2UWE6_9LAMI</name>
<feature type="domain" description="SWIM-type" evidence="6">
    <location>
        <begin position="424"/>
        <end position="456"/>
    </location>
</feature>
<evidence type="ECO:0000259" key="6">
    <source>
        <dbReference type="PROSITE" id="PS50966"/>
    </source>
</evidence>
<dbReference type="EMBL" id="JACGWN010000011">
    <property type="protein sequence ID" value="KAL0421250.1"/>
    <property type="molecule type" value="Genomic_DNA"/>
</dbReference>
<proteinExistence type="predicted"/>
<feature type="region of interest" description="Disordered" evidence="5">
    <location>
        <begin position="61"/>
        <end position="171"/>
    </location>
</feature>
<feature type="region of interest" description="Disordered" evidence="5">
    <location>
        <begin position="495"/>
        <end position="536"/>
    </location>
</feature>
<dbReference type="PANTHER" id="PTHR31973:SF199">
    <property type="entry name" value="SWIM-TYPE DOMAIN-CONTAINING PROTEIN"/>
    <property type="match status" value="1"/>
</dbReference>
<sequence length="587" mass="67891">MAAEVGYVGDRTYYTKVGDVYYRVKSDDVLFDICVGIAPEHEISIYVEVDGNVMGSHVGECSTQPQEGGLTEKGENMNESESESFEDSDFNMKNDEVNPKKTRESIDEETLEKEIEKEVEEMNMKEQHDRNKSDGVGSNEEGEEDLFRSEDDFQSQKGSDEDDTEERHIVFNPVEQYDPTFELDKYIQKFRSDPKRNVKGFRIDVIQDLRVNVSRDQAYRAKRAALKSIEGTPELQYAMMHDYANELLKSNPGSTVTSGWCRWMSSERIFWGVLLTAVGMDPNNNIYPVAYAIVAKEMRLTWEWFLTLLKSDLGVVRDDEWCFISDKQKGLVQAFETVFPTSDHRWLYLIKLLQSGLDKPPTQWSRSHFKTDIKCDVLLNNCCETFNSNILEAREKPVVTMLEWIREYLMRRLQENRDRANLKWNVDLDKRSCSCRKWDLNGIPCKHACSAILCKGDDPIDYVNECYTVAVYKSVYKTAIMPVAGRELWTDTHSIPPLPPNFGRGAGRPPKSRRRELDEGSIETEKRGRGKPQNRLKRVQTTVKWLMSQVTMEAIKQTSWKEITVGEYKNNSQYLQSLMQAKKVHFQ</sequence>
<protein>
    <recommendedName>
        <fullName evidence="6">SWIM-type domain-containing protein</fullName>
    </recommendedName>
</protein>
<keyword evidence="2 4" id="KW-0863">Zinc-finger</keyword>
<dbReference type="GO" id="GO:0008270">
    <property type="term" value="F:zinc ion binding"/>
    <property type="evidence" value="ECO:0007669"/>
    <property type="project" value="UniProtKB-KW"/>
</dbReference>
<evidence type="ECO:0000256" key="1">
    <source>
        <dbReference type="ARBA" id="ARBA00022723"/>
    </source>
</evidence>
<reference evidence="7" key="2">
    <citation type="journal article" date="2024" name="Plant">
        <title>Genomic evolution and insights into agronomic trait innovations of Sesamum species.</title>
        <authorList>
            <person name="Miao H."/>
            <person name="Wang L."/>
            <person name="Qu L."/>
            <person name="Liu H."/>
            <person name="Sun Y."/>
            <person name="Le M."/>
            <person name="Wang Q."/>
            <person name="Wei S."/>
            <person name="Zheng Y."/>
            <person name="Lin W."/>
            <person name="Duan Y."/>
            <person name="Cao H."/>
            <person name="Xiong S."/>
            <person name="Wang X."/>
            <person name="Wei L."/>
            <person name="Li C."/>
            <person name="Ma Q."/>
            <person name="Ju M."/>
            <person name="Zhao R."/>
            <person name="Li G."/>
            <person name="Mu C."/>
            <person name="Tian Q."/>
            <person name="Mei H."/>
            <person name="Zhang T."/>
            <person name="Gao T."/>
            <person name="Zhang H."/>
        </authorList>
    </citation>
    <scope>NUCLEOTIDE SEQUENCE</scope>
    <source>
        <strain evidence="7">KEN1</strain>
    </source>
</reference>
<evidence type="ECO:0000256" key="4">
    <source>
        <dbReference type="PROSITE-ProRule" id="PRU00325"/>
    </source>
</evidence>
<dbReference type="AlphaFoldDB" id="A0AAW2UWE6"/>
<feature type="compositionally biased region" description="Basic and acidic residues" evidence="5">
    <location>
        <begin position="515"/>
        <end position="527"/>
    </location>
</feature>
<dbReference type="PANTHER" id="PTHR31973">
    <property type="entry name" value="POLYPROTEIN, PUTATIVE-RELATED"/>
    <property type="match status" value="1"/>
</dbReference>
<evidence type="ECO:0000313" key="7">
    <source>
        <dbReference type="EMBL" id="KAL0421250.1"/>
    </source>
</evidence>
<evidence type="ECO:0000256" key="5">
    <source>
        <dbReference type="SAM" id="MobiDB-lite"/>
    </source>
</evidence>
<dbReference type="InterPro" id="IPR018289">
    <property type="entry name" value="MULE_transposase_dom"/>
</dbReference>